<dbReference type="EMBL" id="CAJRGZ010000023">
    <property type="protein sequence ID" value="CAG5179548.1"/>
    <property type="molecule type" value="Genomic_DNA"/>
</dbReference>
<keyword evidence="4" id="KW-0539">Nucleus</keyword>
<keyword evidence="7" id="KW-1185">Reference proteome</keyword>
<dbReference type="GO" id="GO:0016279">
    <property type="term" value="F:protein-lysine N-methyltransferase activity"/>
    <property type="evidence" value="ECO:0007669"/>
    <property type="project" value="UniProtKB-UniRule"/>
</dbReference>
<dbReference type="InterPro" id="IPR015353">
    <property type="entry name" value="Rubisco_LSMT_subst-bd"/>
</dbReference>
<keyword evidence="3 4" id="KW-0949">S-adenosyl-L-methionine</keyword>
<dbReference type="Pfam" id="PF09273">
    <property type="entry name" value="Rubis-subs-bind"/>
    <property type="match status" value="1"/>
</dbReference>
<sequence length="468" mass="53436">MDDFNDATHRFLAWFKAGGGKFQDDLLEIQDLRARDAGRGIIARKDIPEDTTLFTIPRDLIISVQTSELPQKLPKIFDTLTDGEADDEKEPLDSWTSLILVMMYEYLQGDASKWKPYLDVLPTAFDTPIFWSESELKELQGTCLSTEKIGKEQSDDMLRSQVVPVVQQNLEVFYPDGARKLSDEELLGLAHRMGSTIMSYAFDLANEHEEEDEEEDGWVEDREGTTPLGMVPMADILNANAEFNAHVNHGDSLEVTSLRSSLPAGSEVLNYYGPLPTSELLRRYGYVTPEHHRYDVAELPWSLVRQALIQELEIPEEVVAKIEEKLEENEELEEYFIIERDSGEPNSEGQLTHVAQLREVSQELEEQLKTVLKAIKKHSPELIPEKRKREDIFKTLVTKALTAKLAQYLTSVEEDEKLLKEDSLEKRCRMAIEVRLGEKRLLREALALLDGSQENTEEQAGKKARQRE</sequence>
<name>A0A8J2IC68_9PLEO</name>
<gene>
    <name evidence="6" type="ORF">ALTATR162_LOCUS9341</name>
</gene>
<dbReference type="FunFam" id="3.90.1410.10:FF:000007">
    <property type="entry name" value="Ribosomal lysine N-methyltransferase 4"/>
    <property type="match status" value="1"/>
</dbReference>
<dbReference type="Gene3D" id="3.90.1410.10">
    <property type="entry name" value="set domain protein methyltransferase, domain 1"/>
    <property type="match status" value="1"/>
</dbReference>
<dbReference type="GO" id="GO:0032259">
    <property type="term" value="P:methylation"/>
    <property type="evidence" value="ECO:0007669"/>
    <property type="project" value="UniProtKB-KW"/>
</dbReference>
<evidence type="ECO:0000313" key="6">
    <source>
        <dbReference type="EMBL" id="CAG5179548.1"/>
    </source>
</evidence>
<evidence type="ECO:0000259" key="5">
    <source>
        <dbReference type="PROSITE" id="PS50280"/>
    </source>
</evidence>
<dbReference type="OrthoDB" id="341421at2759"/>
<evidence type="ECO:0000313" key="7">
    <source>
        <dbReference type="Proteomes" id="UP000676310"/>
    </source>
</evidence>
<organism evidence="6 7">
    <name type="scientific">Alternaria atra</name>
    <dbReference type="NCBI Taxonomy" id="119953"/>
    <lineage>
        <taxon>Eukaryota</taxon>
        <taxon>Fungi</taxon>
        <taxon>Dikarya</taxon>
        <taxon>Ascomycota</taxon>
        <taxon>Pezizomycotina</taxon>
        <taxon>Dothideomycetes</taxon>
        <taxon>Pleosporomycetidae</taxon>
        <taxon>Pleosporales</taxon>
        <taxon>Pleosporineae</taxon>
        <taxon>Pleosporaceae</taxon>
        <taxon>Alternaria</taxon>
        <taxon>Alternaria sect. Ulocladioides</taxon>
    </lineage>
</organism>
<dbReference type="InterPro" id="IPR050600">
    <property type="entry name" value="SETD3_SETD6_MTase"/>
</dbReference>
<evidence type="ECO:0000256" key="4">
    <source>
        <dbReference type="PIRNR" id="PIRNR011771"/>
    </source>
</evidence>
<dbReference type="InterPro" id="IPR036464">
    <property type="entry name" value="Rubisco_LSMT_subst-bd_sf"/>
</dbReference>
<keyword evidence="2 4" id="KW-0808">Transferase</keyword>
<reference evidence="6" key="1">
    <citation type="submission" date="2021-05" db="EMBL/GenBank/DDBJ databases">
        <authorList>
            <person name="Stam R."/>
        </authorList>
    </citation>
    <scope>NUCLEOTIDE SEQUENCE</scope>
    <source>
        <strain evidence="6">CS162</strain>
    </source>
</reference>
<evidence type="ECO:0000256" key="3">
    <source>
        <dbReference type="ARBA" id="ARBA00022691"/>
    </source>
</evidence>
<dbReference type="InterPro" id="IPR011383">
    <property type="entry name" value="N-lys_methylase_SETD6"/>
</dbReference>
<dbReference type="PIRSF" id="PIRSF011771">
    <property type="entry name" value="RMS1_SET"/>
    <property type="match status" value="1"/>
</dbReference>
<dbReference type="Pfam" id="PF00856">
    <property type="entry name" value="SET"/>
    <property type="match status" value="1"/>
</dbReference>
<dbReference type="SUPFAM" id="SSF81822">
    <property type="entry name" value="RuBisCo LSMT C-terminal, substrate-binding domain"/>
    <property type="match status" value="1"/>
</dbReference>
<dbReference type="GeneID" id="67021552"/>
<dbReference type="AlphaFoldDB" id="A0A8J2IC68"/>
<dbReference type="EC" id="2.1.1.-" evidence="4"/>
<keyword evidence="1 4" id="KW-0489">Methyltransferase</keyword>
<evidence type="ECO:0000256" key="1">
    <source>
        <dbReference type="ARBA" id="ARBA00022603"/>
    </source>
</evidence>
<comment type="caution">
    <text evidence="6">The sequence shown here is derived from an EMBL/GenBank/DDBJ whole genome shotgun (WGS) entry which is preliminary data.</text>
</comment>
<dbReference type="PROSITE" id="PS50280">
    <property type="entry name" value="SET"/>
    <property type="match status" value="1"/>
</dbReference>
<dbReference type="InterPro" id="IPR001214">
    <property type="entry name" value="SET_dom"/>
</dbReference>
<dbReference type="RefSeq" id="XP_043172909.1">
    <property type="nucleotide sequence ID" value="XM_043316974.1"/>
</dbReference>
<comment type="similarity">
    <text evidence="4">Belongs to the class V-like SAM-binding methyltransferase superfamily. Histone-lysine methyltransferase family. SETD6 subfamily.</text>
</comment>
<dbReference type="GO" id="GO:0005634">
    <property type="term" value="C:nucleus"/>
    <property type="evidence" value="ECO:0007669"/>
    <property type="project" value="UniProtKB-SubCell"/>
</dbReference>
<dbReference type="SUPFAM" id="SSF82199">
    <property type="entry name" value="SET domain"/>
    <property type="match status" value="1"/>
</dbReference>
<comment type="subcellular location">
    <subcellularLocation>
        <location evidence="4">Nucleus</location>
    </subcellularLocation>
</comment>
<dbReference type="PANTHER" id="PTHR13271:SF34">
    <property type="entry name" value="N-LYSINE METHYLTRANSFERASE SETD6"/>
    <property type="match status" value="1"/>
</dbReference>
<dbReference type="Gene3D" id="3.90.1420.10">
    <property type="entry name" value="Rubisco LSMT, substrate-binding domain"/>
    <property type="match status" value="1"/>
</dbReference>
<feature type="domain" description="SET" evidence="5">
    <location>
        <begin position="25"/>
        <end position="273"/>
    </location>
</feature>
<dbReference type="PANTHER" id="PTHR13271">
    <property type="entry name" value="UNCHARACTERIZED PUTATIVE METHYLTRANSFERASE"/>
    <property type="match status" value="1"/>
</dbReference>
<dbReference type="InterPro" id="IPR046341">
    <property type="entry name" value="SET_dom_sf"/>
</dbReference>
<dbReference type="Proteomes" id="UP000676310">
    <property type="component" value="Unassembled WGS sequence"/>
</dbReference>
<protein>
    <recommendedName>
        <fullName evidence="4">Ribosomal lysine N-methyltransferase 4</fullName>
        <ecNumber evidence="4">2.1.1.-</ecNumber>
    </recommendedName>
</protein>
<proteinExistence type="inferred from homology"/>
<evidence type="ECO:0000256" key="2">
    <source>
        <dbReference type="ARBA" id="ARBA00022679"/>
    </source>
</evidence>
<accession>A0A8J2IC68</accession>
<comment type="function">
    <text evidence="4">S-adenosyl-L-methionine-dependent protein-lysine N-methyltransferase that monomethylates 60S ribosomal protein L42.</text>
</comment>